<sequence length="70" mass="8221">MVIIKQTTTKTNFSKIITIFMTSIFPFLFGLTMGQSTCVFLKQKYPQFLFYNVPDEPRRGEIIKRILLII</sequence>
<dbReference type="EMBL" id="CAVMJV010000022">
    <property type="protein sequence ID" value="CAK5071828.1"/>
    <property type="molecule type" value="Genomic_DNA"/>
</dbReference>
<name>A0ACB0Z0D3_MELEN</name>
<evidence type="ECO:0000313" key="1">
    <source>
        <dbReference type="EMBL" id="CAK5071828.1"/>
    </source>
</evidence>
<proteinExistence type="predicted"/>
<comment type="caution">
    <text evidence="1">The sequence shown here is derived from an EMBL/GenBank/DDBJ whole genome shotgun (WGS) entry which is preliminary data.</text>
</comment>
<protein>
    <submittedName>
        <fullName evidence="1">Uncharacterized protein</fullName>
    </submittedName>
</protein>
<keyword evidence="2" id="KW-1185">Reference proteome</keyword>
<dbReference type="Proteomes" id="UP001497535">
    <property type="component" value="Unassembled WGS sequence"/>
</dbReference>
<reference evidence="1" key="1">
    <citation type="submission" date="2023-11" db="EMBL/GenBank/DDBJ databases">
        <authorList>
            <person name="Poullet M."/>
        </authorList>
    </citation>
    <scope>NUCLEOTIDE SEQUENCE</scope>
    <source>
        <strain evidence="1">E1834</strain>
    </source>
</reference>
<organism evidence="1 2">
    <name type="scientific">Meloidogyne enterolobii</name>
    <name type="common">Root-knot nematode worm</name>
    <name type="synonym">Meloidogyne mayaguensis</name>
    <dbReference type="NCBI Taxonomy" id="390850"/>
    <lineage>
        <taxon>Eukaryota</taxon>
        <taxon>Metazoa</taxon>
        <taxon>Ecdysozoa</taxon>
        <taxon>Nematoda</taxon>
        <taxon>Chromadorea</taxon>
        <taxon>Rhabditida</taxon>
        <taxon>Tylenchina</taxon>
        <taxon>Tylenchomorpha</taxon>
        <taxon>Tylenchoidea</taxon>
        <taxon>Meloidogynidae</taxon>
        <taxon>Meloidogyninae</taxon>
        <taxon>Meloidogyne</taxon>
    </lineage>
</organism>
<accession>A0ACB0Z0D3</accession>
<gene>
    <name evidence="1" type="ORF">MENTE1834_LOCUS19008</name>
</gene>
<evidence type="ECO:0000313" key="2">
    <source>
        <dbReference type="Proteomes" id="UP001497535"/>
    </source>
</evidence>